<dbReference type="PANTHER" id="PTHR24243">
    <property type="entry name" value="G-PROTEIN COUPLED RECEPTOR"/>
    <property type="match status" value="1"/>
</dbReference>
<dbReference type="PRINTS" id="PR00237">
    <property type="entry name" value="GPCRRHODOPSN"/>
</dbReference>
<dbReference type="GO" id="GO:0004930">
    <property type="term" value="F:G protein-coupled receptor activity"/>
    <property type="evidence" value="ECO:0007669"/>
    <property type="project" value="UniProtKB-KW"/>
</dbReference>
<gene>
    <name evidence="12" type="ORF">O3P69_003378</name>
</gene>
<dbReference type="GO" id="GO:0005886">
    <property type="term" value="C:plasma membrane"/>
    <property type="evidence" value="ECO:0007669"/>
    <property type="project" value="TreeGrafter"/>
</dbReference>
<dbReference type="PROSITE" id="PS50262">
    <property type="entry name" value="G_PROTEIN_RECEP_F1_2"/>
    <property type="match status" value="1"/>
</dbReference>
<reference evidence="12 13" key="1">
    <citation type="submission" date="2023-03" db="EMBL/GenBank/DDBJ databases">
        <title>High-quality genome of Scylla paramamosain provides insights in environmental adaptation.</title>
        <authorList>
            <person name="Zhang L."/>
        </authorList>
    </citation>
    <scope>NUCLEOTIDE SEQUENCE [LARGE SCALE GENOMIC DNA]</scope>
    <source>
        <strain evidence="12">LZ_2023a</strain>
        <tissue evidence="12">Muscle</tissue>
    </source>
</reference>
<comment type="subcellular location">
    <subcellularLocation>
        <location evidence="1">Membrane</location>
        <topology evidence="1">Multi-pass membrane protein</topology>
    </subcellularLocation>
</comment>
<keyword evidence="7" id="KW-0675">Receptor</keyword>
<dbReference type="Gene3D" id="1.20.1070.10">
    <property type="entry name" value="Rhodopsin 7-helix transmembrane proteins"/>
    <property type="match status" value="1"/>
</dbReference>
<evidence type="ECO:0000313" key="13">
    <source>
        <dbReference type="Proteomes" id="UP001487740"/>
    </source>
</evidence>
<evidence type="ECO:0000256" key="4">
    <source>
        <dbReference type="ARBA" id="ARBA00022989"/>
    </source>
</evidence>
<name>A0AAW0UHB8_SCYPA</name>
<evidence type="ECO:0000256" key="3">
    <source>
        <dbReference type="ARBA" id="ARBA00022692"/>
    </source>
</evidence>
<keyword evidence="4 10" id="KW-1133">Transmembrane helix</keyword>
<evidence type="ECO:0000256" key="10">
    <source>
        <dbReference type="SAM" id="Phobius"/>
    </source>
</evidence>
<feature type="region of interest" description="Disordered" evidence="9">
    <location>
        <begin position="494"/>
        <end position="572"/>
    </location>
</feature>
<keyword evidence="3 10" id="KW-0812">Transmembrane</keyword>
<feature type="transmembrane region" description="Helical" evidence="10">
    <location>
        <begin position="71"/>
        <end position="92"/>
    </location>
</feature>
<feature type="transmembrane region" description="Helical" evidence="10">
    <location>
        <begin position="113"/>
        <end position="134"/>
    </location>
</feature>
<evidence type="ECO:0000256" key="6">
    <source>
        <dbReference type="ARBA" id="ARBA00023136"/>
    </source>
</evidence>
<dbReference type="Pfam" id="PF00001">
    <property type="entry name" value="7tm_1"/>
    <property type="match status" value="1"/>
</dbReference>
<protein>
    <recommendedName>
        <fullName evidence="11">G-protein coupled receptors family 1 profile domain-containing protein</fullName>
    </recommendedName>
</protein>
<evidence type="ECO:0000259" key="11">
    <source>
        <dbReference type="PROSITE" id="PS50262"/>
    </source>
</evidence>
<feature type="compositionally biased region" description="Polar residues" evidence="9">
    <location>
        <begin position="494"/>
        <end position="504"/>
    </location>
</feature>
<evidence type="ECO:0000313" key="12">
    <source>
        <dbReference type="EMBL" id="KAK8399211.1"/>
    </source>
</evidence>
<keyword evidence="8" id="KW-0807">Transducer</keyword>
<feature type="transmembrane region" description="Helical" evidence="10">
    <location>
        <begin position="45"/>
        <end position="65"/>
    </location>
</feature>
<dbReference type="PANTHER" id="PTHR24243:SF224">
    <property type="entry name" value="G-PROTEIN COUPLED RECEPTOR 19-RELATED"/>
    <property type="match status" value="1"/>
</dbReference>
<dbReference type="EMBL" id="JARAKH010000011">
    <property type="protein sequence ID" value="KAK8399211.1"/>
    <property type="molecule type" value="Genomic_DNA"/>
</dbReference>
<feature type="domain" description="G-protein coupled receptors family 1 profile" evidence="11">
    <location>
        <begin position="61"/>
        <end position="351"/>
    </location>
</feature>
<keyword evidence="6 10" id="KW-0472">Membrane</keyword>
<keyword evidence="5" id="KW-0297">G-protein coupled receptor</keyword>
<sequence length="572" mass="64234">MRGDMQGNGAADGSNEGWLVQSYGSVHNQNALRFQLVLRRGHSHGAACSGVAVIVAPLRCSWVFGDFLCKMYNFVNYLSYTASVMILVVNCVERYVAIMCPFRAKTLLRHRNLVVLLVVVWAGSGVYCCPRLLYFRAGSHELPGAQYTEVICLADRELYDSRTFDTINFVLLYVMPLSVMSLLYWRIGRYLWVNGRQIEEARRSTQAPLAPPGTLAPQAPCCLSAIKENAIKNKTSRSREDGQLPHSAAGSSSSIGCYSTAAWRRRWRHPGESISMGPYHSERLIRTWRKVVKLLVAVVLCFALCNLPFHLRKMLTYYHPAYKPTTDAALMFTPLSNLLMYLNSALNPIVYSFMSHNFRACVRDVLTRYTRRGKRRHLTRNYTSSPPPRIRIRIRTSTSTSTRARTLTLTRIRTHTRTHVHTRAPSAPFPGSTGRAAPRGSCCSFTNVMSRTTLYDRQSVGDTESLDSHQATNDHIFMNTSTPSPPRTAQLVASRQLASPQRPSARSPATEAARRGFRARVEQRRSGVARQRGDARHIKQLTGDAAVWPGSEVMQDTPNSSRETQRCGQAVR</sequence>
<dbReference type="SUPFAM" id="SSF81321">
    <property type="entry name" value="Family A G protein-coupled receptor-like"/>
    <property type="match status" value="1"/>
</dbReference>
<feature type="region of interest" description="Disordered" evidence="9">
    <location>
        <begin position="234"/>
        <end position="254"/>
    </location>
</feature>
<organism evidence="12 13">
    <name type="scientific">Scylla paramamosain</name>
    <name type="common">Mud crab</name>
    <dbReference type="NCBI Taxonomy" id="85552"/>
    <lineage>
        <taxon>Eukaryota</taxon>
        <taxon>Metazoa</taxon>
        <taxon>Ecdysozoa</taxon>
        <taxon>Arthropoda</taxon>
        <taxon>Crustacea</taxon>
        <taxon>Multicrustacea</taxon>
        <taxon>Malacostraca</taxon>
        <taxon>Eumalacostraca</taxon>
        <taxon>Eucarida</taxon>
        <taxon>Decapoda</taxon>
        <taxon>Pleocyemata</taxon>
        <taxon>Brachyura</taxon>
        <taxon>Eubrachyura</taxon>
        <taxon>Portunoidea</taxon>
        <taxon>Portunidae</taxon>
        <taxon>Portuninae</taxon>
        <taxon>Scylla</taxon>
    </lineage>
</organism>
<feature type="compositionally biased region" description="Basic and acidic residues" evidence="9">
    <location>
        <begin position="519"/>
        <end position="537"/>
    </location>
</feature>
<comment type="caution">
    <text evidence="12">The sequence shown here is derived from an EMBL/GenBank/DDBJ whole genome shotgun (WGS) entry which is preliminary data.</text>
</comment>
<dbReference type="AlphaFoldDB" id="A0AAW0UHB8"/>
<evidence type="ECO:0000256" key="1">
    <source>
        <dbReference type="ARBA" id="ARBA00004141"/>
    </source>
</evidence>
<evidence type="ECO:0000256" key="5">
    <source>
        <dbReference type="ARBA" id="ARBA00023040"/>
    </source>
</evidence>
<proteinExistence type="inferred from homology"/>
<dbReference type="InterPro" id="IPR000276">
    <property type="entry name" value="GPCR_Rhodpsn"/>
</dbReference>
<evidence type="ECO:0000256" key="9">
    <source>
        <dbReference type="SAM" id="MobiDB-lite"/>
    </source>
</evidence>
<evidence type="ECO:0000256" key="8">
    <source>
        <dbReference type="ARBA" id="ARBA00023224"/>
    </source>
</evidence>
<comment type="similarity">
    <text evidence="2">Belongs to the G-protein coupled receptor 1 family.</text>
</comment>
<accession>A0AAW0UHB8</accession>
<evidence type="ECO:0000256" key="7">
    <source>
        <dbReference type="ARBA" id="ARBA00023170"/>
    </source>
</evidence>
<keyword evidence="13" id="KW-1185">Reference proteome</keyword>
<dbReference type="Proteomes" id="UP001487740">
    <property type="component" value="Unassembled WGS sequence"/>
</dbReference>
<feature type="transmembrane region" description="Helical" evidence="10">
    <location>
        <begin position="291"/>
        <end position="309"/>
    </location>
</feature>
<feature type="transmembrane region" description="Helical" evidence="10">
    <location>
        <begin position="167"/>
        <end position="187"/>
    </location>
</feature>
<feature type="region of interest" description="Disordered" evidence="9">
    <location>
        <begin position="417"/>
        <end position="438"/>
    </location>
</feature>
<feature type="transmembrane region" description="Helical" evidence="10">
    <location>
        <begin position="329"/>
        <end position="350"/>
    </location>
</feature>
<dbReference type="InterPro" id="IPR017452">
    <property type="entry name" value="GPCR_Rhodpsn_7TM"/>
</dbReference>
<evidence type="ECO:0000256" key="2">
    <source>
        <dbReference type="ARBA" id="ARBA00010663"/>
    </source>
</evidence>